<keyword evidence="1" id="KW-0812">Transmembrane</keyword>
<reference evidence="2 3" key="1">
    <citation type="submission" date="2019-06" db="EMBL/GenBank/DDBJ databases">
        <title>Nitrosomonas stercoris KYUHI-S whole genome shotgun sequence.</title>
        <authorList>
            <person name="Nakagawa T."/>
            <person name="Tsuchiya Y."/>
            <person name="Takahashi R."/>
        </authorList>
    </citation>
    <scope>NUCLEOTIDE SEQUENCE [LARGE SCALE GENOMIC DNA]</scope>
    <source>
        <strain evidence="2 3">KYUHI-S</strain>
    </source>
</reference>
<organism evidence="2 3">
    <name type="scientific">Nitrosomonas stercoris</name>
    <dbReference type="NCBI Taxonomy" id="1444684"/>
    <lineage>
        <taxon>Bacteria</taxon>
        <taxon>Pseudomonadati</taxon>
        <taxon>Pseudomonadota</taxon>
        <taxon>Betaproteobacteria</taxon>
        <taxon>Nitrosomonadales</taxon>
        <taxon>Nitrosomonadaceae</taxon>
        <taxon>Nitrosomonas</taxon>
    </lineage>
</organism>
<proteinExistence type="predicted"/>
<gene>
    <name evidence="2" type="ORF">Nstercoris_01051</name>
</gene>
<accession>A0A4Y1YL24</accession>
<feature type="transmembrane region" description="Helical" evidence="1">
    <location>
        <begin position="49"/>
        <end position="76"/>
    </location>
</feature>
<keyword evidence="1" id="KW-0472">Membrane</keyword>
<feature type="transmembrane region" description="Helical" evidence="1">
    <location>
        <begin position="6"/>
        <end position="28"/>
    </location>
</feature>
<keyword evidence="3" id="KW-1185">Reference proteome</keyword>
<protein>
    <submittedName>
        <fullName evidence="2">Uncharacterized protein</fullName>
    </submittedName>
</protein>
<dbReference type="AlphaFoldDB" id="A0A4Y1YL24"/>
<evidence type="ECO:0000313" key="3">
    <source>
        <dbReference type="Proteomes" id="UP000316473"/>
    </source>
</evidence>
<evidence type="ECO:0000313" key="2">
    <source>
        <dbReference type="EMBL" id="BBL34806.1"/>
    </source>
</evidence>
<dbReference type="KEGG" id="nst:Nstercoris_01051"/>
<sequence>MMEETAPIATLLYGLIALPISFIILYWIKTRKDRHRNEAGEMEYKSMGHALSFFVVEGAALIASLSVLITAVSAIAKYVIVTFMDT</sequence>
<keyword evidence="1" id="KW-1133">Transmembrane helix</keyword>
<dbReference type="Proteomes" id="UP000316473">
    <property type="component" value="Chromosome"/>
</dbReference>
<name>A0A4Y1YL24_9PROT</name>
<dbReference type="EMBL" id="AP019755">
    <property type="protein sequence ID" value="BBL34806.1"/>
    <property type="molecule type" value="Genomic_DNA"/>
</dbReference>
<evidence type="ECO:0000256" key="1">
    <source>
        <dbReference type="SAM" id="Phobius"/>
    </source>
</evidence>